<feature type="compositionally biased region" description="Low complexity" evidence="1">
    <location>
        <begin position="235"/>
        <end position="251"/>
    </location>
</feature>
<evidence type="ECO:0000256" key="1">
    <source>
        <dbReference type="SAM" id="MobiDB-lite"/>
    </source>
</evidence>
<evidence type="ECO:0000313" key="2">
    <source>
        <dbReference type="EMBL" id="CAE4657300.1"/>
    </source>
</evidence>
<feature type="region of interest" description="Disordered" evidence="1">
    <location>
        <begin position="321"/>
        <end position="428"/>
    </location>
</feature>
<feature type="region of interest" description="Disordered" evidence="1">
    <location>
        <begin position="1"/>
        <end position="30"/>
    </location>
</feature>
<accession>A0A7S4SW88</accession>
<protein>
    <submittedName>
        <fullName evidence="2">Uncharacterized protein</fullName>
    </submittedName>
</protein>
<feature type="compositionally biased region" description="Basic and acidic residues" evidence="1">
    <location>
        <begin position="144"/>
        <end position="168"/>
    </location>
</feature>
<reference evidence="2" key="1">
    <citation type="submission" date="2021-01" db="EMBL/GenBank/DDBJ databases">
        <authorList>
            <person name="Corre E."/>
            <person name="Pelletier E."/>
            <person name="Niang G."/>
            <person name="Scheremetjew M."/>
            <person name="Finn R."/>
            <person name="Kale V."/>
            <person name="Holt S."/>
            <person name="Cochrane G."/>
            <person name="Meng A."/>
            <person name="Brown T."/>
            <person name="Cohen L."/>
        </authorList>
    </citation>
    <scope>NUCLEOTIDE SEQUENCE</scope>
    <source>
        <strain evidence="2">CCMP3105</strain>
    </source>
</reference>
<dbReference type="AlphaFoldDB" id="A0A7S4SW88"/>
<feature type="compositionally biased region" description="Basic and acidic residues" evidence="1">
    <location>
        <begin position="124"/>
        <end position="135"/>
    </location>
</feature>
<proteinExistence type="predicted"/>
<feature type="compositionally biased region" description="Low complexity" evidence="1">
    <location>
        <begin position="169"/>
        <end position="185"/>
    </location>
</feature>
<sequence>MADAEPASPPSKPGDCVLVSGLESEGGRPLNGRKGIVTSWLEDADRFEVRLGPDKVVRLKTGNLQRAELEVAERLRILGLAPQEQVPAEALPFEPGQAVEVFGLESEGGRPLNGQRGTIAKCTADKGRIEVRLESGRSVSLKADNLRKTASEPRQEPPPPRDRSRSRPSDPSAAAGAGPEEGASRCSPTEQERAAPAPEAATAPAPRAPPEPVAAAAPAPEAATAPAPRAPPEPVAAAAPAPEAAASAAPADEAEPPCGLRAGHCVEVFGLQSESGRELNGQTGIIARYIKEKDRFEVRFIPEKLVSLRADSLRKVEFGLSSAGAESSTGLEKSAAGEDAGPSCPAVSGGRSRSRSRSSSPCSGSRLGPRSISGPCRRHGGLWRTTRAGAPALRRSWTPRRPRSFTAHSPRQLASCRRRTSTTLRRTI</sequence>
<name>A0A7S4SW88_9DINO</name>
<feature type="region of interest" description="Disordered" evidence="1">
    <location>
        <begin position="124"/>
        <end position="260"/>
    </location>
</feature>
<dbReference type="EMBL" id="HBNR01080361">
    <property type="protein sequence ID" value="CAE4657300.1"/>
    <property type="molecule type" value="Transcribed_RNA"/>
</dbReference>
<feature type="compositionally biased region" description="Low complexity" evidence="1">
    <location>
        <begin position="194"/>
        <end position="205"/>
    </location>
</feature>
<feature type="compositionally biased region" description="Low complexity" evidence="1">
    <location>
        <begin position="357"/>
        <end position="371"/>
    </location>
</feature>
<organism evidence="2">
    <name type="scientific">Alexandrium monilatum</name>
    <dbReference type="NCBI Taxonomy" id="311494"/>
    <lineage>
        <taxon>Eukaryota</taxon>
        <taxon>Sar</taxon>
        <taxon>Alveolata</taxon>
        <taxon>Dinophyceae</taxon>
        <taxon>Gonyaulacales</taxon>
        <taxon>Pyrocystaceae</taxon>
        <taxon>Alexandrium</taxon>
    </lineage>
</organism>
<gene>
    <name evidence="2" type="ORF">AMON00008_LOCUS57400</name>
</gene>
<feature type="compositionally biased region" description="Low complexity" evidence="1">
    <location>
        <begin position="213"/>
        <end position="227"/>
    </location>
</feature>